<dbReference type="GO" id="GO:0015036">
    <property type="term" value="F:disulfide oxidoreductase activity"/>
    <property type="evidence" value="ECO:0007669"/>
    <property type="project" value="UniProtKB-ARBA"/>
</dbReference>
<dbReference type="InterPro" id="IPR012336">
    <property type="entry name" value="Thioredoxin-like_fold"/>
</dbReference>
<dbReference type="KEGG" id="vta:A1557"/>
<dbReference type="InterPro" id="IPR051470">
    <property type="entry name" value="Thiol:disulfide_interchange"/>
</dbReference>
<organism evidence="4 5">
    <name type="scientific">Vibrio tapetis subsp. tapetis</name>
    <dbReference type="NCBI Taxonomy" id="1671868"/>
    <lineage>
        <taxon>Bacteria</taxon>
        <taxon>Pseudomonadati</taxon>
        <taxon>Pseudomonadota</taxon>
        <taxon>Gammaproteobacteria</taxon>
        <taxon>Vibrionales</taxon>
        <taxon>Vibrionaceae</taxon>
        <taxon>Vibrio</taxon>
    </lineage>
</organism>
<dbReference type="RefSeq" id="WP_102522184.1">
    <property type="nucleotide sequence ID" value="NZ_LT960611.1"/>
</dbReference>
<feature type="chain" id="PRO_5014860644" description="Thioredoxin domain-containing protein" evidence="2">
    <location>
        <begin position="23"/>
        <end position="243"/>
    </location>
</feature>
<proteinExistence type="predicted"/>
<feature type="signal peptide" evidence="2">
    <location>
        <begin position="1"/>
        <end position="22"/>
    </location>
</feature>
<keyword evidence="2" id="KW-0732">Signal</keyword>
<dbReference type="InterPro" id="IPR036249">
    <property type="entry name" value="Thioredoxin-like_sf"/>
</dbReference>
<dbReference type="Proteomes" id="UP000235828">
    <property type="component" value="Chromosome A"/>
</dbReference>
<dbReference type="AlphaFoldDB" id="A0A2N8ZC99"/>
<evidence type="ECO:0000256" key="2">
    <source>
        <dbReference type="SAM" id="SignalP"/>
    </source>
</evidence>
<evidence type="ECO:0000256" key="1">
    <source>
        <dbReference type="ARBA" id="ARBA00023284"/>
    </source>
</evidence>
<dbReference type="SUPFAM" id="SSF52833">
    <property type="entry name" value="Thioredoxin-like"/>
    <property type="match status" value="1"/>
</dbReference>
<dbReference type="PANTHER" id="PTHR35272">
    <property type="entry name" value="THIOL:DISULFIDE INTERCHANGE PROTEIN DSBC-RELATED"/>
    <property type="match status" value="1"/>
</dbReference>
<accession>A0A2N8ZC99</accession>
<reference evidence="4 5" key="1">
    <citation type="submission" date="2017-10" db="EMBL/GenBank/DDBJ databases">
        <authorList>
            <person name="Banno H."/>
            <person name="Chua N.-H."/>
        </authorList>
    </citation>
    <scope>NUCLEOTIDE SEQUENCE [LARGE SCALE GENOMIC DNA]</scope>
    <source>
        <strain evidence="4">Vibrio tapetis CECT4600</strain>
    </source>
</reference>
<dbReference type="CDD" id="cd03023">
    <property type="entry name" value="DsbA_Com1_like"/>
    <property type="match status" value="1"/>
</dbReference>
<sequence length="243" mass="27760">MKIMIRTSALIFLLSQSSSLLASPLSSTQQTQLREIEVILKSEPQLIEQLHQSLTNYVSSQNQFENNLAQHRDWLFNNPIHPFYGNPDAKHVIINFTDHNCPYCKKLESALEQLVKERSDIKVINVYVPIKHMMSQQQSISAAQYALNVWQQSPNDYAKVDKLLFANRSMHNSESINKVAKATNTQSLLVEDKALKQAVEKNYQVFQDLGLRGTPAMLINDQVLAGYMPYEQLKPVLAKEFPQ</sequence>
<evidence type="ECO:0000313" key="5">
    <source>
        <dbReference type="Proteomes" id="UP000235828"/>
    </source>
</evidence>
<dbReference type="PROSITE" id="PS51352">
    <property type="entry name" value="THIOREDOXIN_2"/>
    <property type="match status" value="1"/>
</dbReference>
<dbReference type="InterPro" id="IPR013766">
    <property type="entry name" value="Thioredoxin_domain"/>
</dbReference>
<dbReference type="EMBL" id="LT960611">
    <property type="protein sequence ID" value="SON49536.1"/>
    <property type="molecule type" value="Genomic_DNA"/>
</dbReference>
<keyword evidence="5" id="KW-1185">Reference proteome</keyword>
<dbReference type="PROSITE" id="PS00194">
    <property type="entry name" value="THIOREDOXIN_1"/>
    <property type="match status" value="1"/>
</dbReference>
<evidence type="ECO:0000259" key="3">
    <source>
        <dbReference type="PROSITE" id="PS51352"/>
    </source>
</evidence>
<name>A0A2N8ZC99_9VIBR</name>
<protein>
    <recommendedName>
        <fullName evidence="3">Thioredoxin domain-containing protein</fullName>
    </recommendedName>
</protein>
<dbReference type="Pfam" id="PF13462">
    <property type="entry name" value="Thioredoxin_4"/>
    <property type="match status" value="1"/>
</dbReference>
<keyword evidence="1" id="KW-0676">Redox-active center</keyword>
<feature type="domain" description="Thioredoxin" evidence="3">
    <location>
        <begin position="48"/>
        <end position="242"/>
    </location>
</feature>
<dbReference type="Gene3D" id="3.40.30.10">
    <property type="entry name" value="Glutaredoxin"/>
    <property type="match status" value="1"/>
</dbReference>
<dbReference type="InterPro" id="IPR017937">
    <property type="entry name" value="Thioredoxin_CS"/>
</dbReference>
<gene>
    <name evidence="4" type="ORF">VTAP4600_A1557</name>
</gene>
<dbReference type="OrthoDB" id="9780340at2"/>
<dbReference type="PANTHER" id="PTHR35272:SF3">
    <property type="entry name" value="THIOL:DISULFIDE INTERCHANGE PROTEIN DSBC"/>
    <property type="match status" value="1"/>
</dbReference>
<evidence type="ECO:0000313" key="4">
    <source>
        <dbReference type="EMBL" id="SON49536.1"/>
    </source>
</evidence>